<keyword evidence="1" id="KW-1133">Transmembrane helix</keyword>
<dbReference type="EMBL" id="NGJU01000007">
    <property type="protein sequence ID" value="RST96465.1"/>
    <property type="molecule type" value="Genomic_DNA"/>
</dbReference>
<name>A0A429ZS13_9ENTE</name>
<dbReference type="Proteomes" id="UP000287239">
    <property type="component" value="Unassembled WGS sequence"/>
</dbReference>
<evidence type="ECO:0000313" key="3">
    <source>
        <dbReference type="Proteomes" id="UP000287239"/>
    </source>
</evidence>
<dbReference type="GeneID" id="98567922"/>
<reference evidence="2 3" key="1">
    <citation type="submission" date="2017-05" db="EMBL/GenBank/DDBJ databases">
        <title>Vagococcus spp. assemblies.</title>
        <authorList>
            <person name="Gulvik C.A."/>
        </authorList>
    </citation>
    <scope>NUCLEOTIDE SEQUENCE [LARGE SCALE GENOMIC DNA]</scope>
    <source>
        <strain evidence="2 3">NCFB 2777</strain>
    </source>
</reference>
<feature type="transmembrane region" description="Helical" evidence="1">
    <location>
        <begin position="12"/>
        <end position="38"/>
    </location>
</feature>
<keyword evidence="3" id="KW-1185">Reference proteome</keyword>
<accession>A0A429ZS13</accession>
<keyword evidence="1" id="KW-0472">Membrane</keyword>
<gene>
    <name evidence="2" type="ORF">CBF35_06020</name>
</gene>
<dbReference type="AlphaFoldDB" id="A0A429ZS13"/>
<dbReference type="OrthoDB" id="2218789at2"/>
<keyword evidence="1" id="KW-0812">Transmembrane</keyword>
<dbReference type="RefSeq" id="WP_126779106.1">
    <property type="nucleotide sequence ID" value="NZ_NGJU01000007.1"/>
</dbReference>
<sequence>MKKTYFIKTFRINSCLFIISILSTMIRILLEIMSIFLFSEANPNLTQYTQFFKKYLLLFGNSLDKIILIIIAILIFLILPELVFRITKDSLLNYIKSYWITFRLRKFLIKQTDYDNENELKIQKHNLAIQKSVIDIRNNNILFIIKLPNDHEIQRSITDTTDGLREEISSLFPCYVFSSFERKKHLLVLEGTNFR</sequence>
<comment type="caution">
    <text evidence="2">The sequence shown here is derived from an EMBL/GenBank/DDBJ whole genome shotgun (WGS) entry which is preliminary data.</text>
</comment>
<feature type="transmembrane region" description="Helical" evidence="1">
    <location>
        <begin position="66"/>
        <end position="84"/>
    </location>
</feature>
<evidence type="ECO:0000313" key="2">
    <source>
        <dbReference type="EMBL" id="RST96465.1"/>
    </source>
</evidence>
<proteinExistence type="predicted"/>
<protein>
    <submittedName>
        <fullName evidence="2">Uncharacterized protein</fullName>
    </submittedName>
</protein>
<organism evidence="2 3">
    <name type="scientific">Vagococcus salmoninarum</name>
    <dbReference type="NCBI Taxonomy" id="2739"/>
    <lineage>
        <taxon>Bacteria</taxon>
        <taxon>Bacillati</taxon>
        <taxon>Bacillota</taxon>
        <taxon>Bacilli</taxon>
        <taxon>Lactobacillales</taxon>
        <taxon>Enterococcaceae</taxon>
        <taxon>Vagococcus</taxon>
    </lineage>
</organism>
<evidence type="ECO:0000256" key="1">
    <source>
        <dbReference type="SAM" id="Phobius"/>
    </source>
</evidence>